<proteinExistence type="predicted"/>
<feature type="compositionally biased region" description="Pro residues" evidence="1">
    <location>
        <begin position="37"/>
        <end position="48"/>
    </location>
</feature>
<feature type="compositionally biased region" description="Pro residues" evidence="1">
    <location>
        <begin position="90"/>
        <end position="115"/>
    </location>
</feature>
<keyword evidence="3" id="KW-1185">Reference proteome</keyword>
<sequence length="321" mass="32824">MADNDQQLPAGLGGVTPAVAPQIPGTPAGTSVINMPNPTPKPAAPAPAPMLTYEQYQAQFLSQQPQVPASQVPPAPAQNLNPMLTTLQAPPAPGTPPAPAPAPPVLPTPPVVPEPPKSDAAGTVADLAGSLGSDPAIAPGIAYLEAAATAAQLDVTRAFGQAADELDARFIDKAYLVEKVGQAQADQMIKVAEASIVYAKAATEKLYSDVRASVGGDEAWGQAIALFNQHAPQETKVAIAALFDSMNPEQMKYAAGQVAAFAKSTGGVVQTGVQPLGTPGNVQGLSMEQYRTALAALPRNATDAQYEALRTQRAAGMKAGL</sequence>
<name>A0A2P0ZLM1_9CAUD</name>
<evidence type="ECO:0000256" key="1">
    <source>
        <dbReference type="SAM" id="MobiDB-lite"/>
    </source>
</evidence>
<accession>A0A2P0ZLM1</accession>
<protein>
    <submittedName>
        <fullName evidence="2">Putative scaffolding protein</fullName>
    </submittedName>
</protein>
<dbReference type="Proteomes" id="UP000240855">
    <property type="component" value="Segment"/>
</dbReference>
<dbReference type="EMBL" id="MG845683">
    <property type="protein sequence ID" value="AVH86141.1"/>
    <property type="molecule type" value="Genomic_DNA"/>
</dbReference>
<gene>
    <name evidence="2" type="ORF">phiNV3_p32</name>
</gene>
<feature type="region of interest" description="Disordered" evidence="1">
    <location>
        <begin position="1"/>
        <end position="123"/>
    </location>
</feature>
<reference evidence="2 3" key="1">
    <citation type="submission" date="2018-01" db="EMBL/GenBank/DDBJ databases">
        <title>Genome of phiNV3, a phiKMVvirus-like phage infecting Pseudomonas agarici.</title>
        <authorList>
            <person name="Storey N.H."/>
        </authorList>
    </citation>
    <scope>NUCLEOTIDE SEQUENCE [LARGE SCALE GENOMIC DNA]</scope>
</reference>
<evidence type="ECO:0000313" key="3">
    <source>
        <dbReference type="Proteomes" id="UP000240855"/>
    </source>
</evidence>
<organism evidence="2 3">
    <name type="scientific">Pseudomonas phage phiNV3</name>
    <dbReference type="NCBI Taxonomy" id="2079544"/>
    <lineage>
        <taxon>Viruses</taxon>
        <taxon>Duplodnaviria</taxon>
        <taxon>Heunggongvirae</taxon>
        <taxon>Uroviricota</taxon>
        <taxon>Caudoviricetes</taxon>
        <taxon>Autographivirales</taxon>
        <taxon>Autoscriptoviridae</taxon>
        <taxon>Krylovirinae</taxon>
        <taxon>Kirikabuvirus</taxon>
        <taxon>Kirikabuvirus NV3</taxon>
    </lineage>
</organism>
<evidence type="ECO:0000313" key="2">
    <source>
        <dbReference type="EMBL" id="AVH86141.1"/>
    </source>
</evidence>